<dbReference type="Proteomes" id="UP000595362">
    <property type="component" value="Chromosome"/>
</dbReference>
<dbReference type="AlphaFoldDB" id="A0A7T5UHN4"/>
<dbReference type="Pfam" id="PF05751">
    <property type="entry name" value="FixH"/>
    <property type="match status" value="1"/>
</dbReference>
<evidence type="ECO:0000313" key="2">
    <source>
        <dbReference type="EMBL" id="QQG35778.1"/>
    </source>
</evidence>
<evidence type="ECO:0000313" key="3">
    <source>
        <dbReference type="Proteomes" id="UP000595362"/>
    </source>
</evidence>
<name>A0A7T5UHN4_9BACT</name>
<dbReference type="InterPro" id="IPR008620">
    <property type="entry name" value="FixH"/>
</dbReference>
<reference evidence="2 3" key="1">
    <citation type="submission" date="2020-07" db="EMBL/GenBank/DDBJ databases">
        <title>Huge and variable diversity of episymbiotic CPR bacteria and DPANN archaea in groundwater ecosystems.</title>
        <authorList>
            <person name="He C.Y."/>
            <person name="Keren R."/>
            <person name="Whittaker M."/>
            <person name="Farag I.F."/>
            <person name="Doudna J."/>
            <person name="Cate J.H.D."/>
            <person name="Banfield J.F."/>
        </authorList>
    </citation>
    <scope>NUCLEOTIDE SEQUENCE [LARGE SCALE GENOMIC DNA]</scope>
    <source>
        <strain evidence="2">NC_groundwater_70_Ag_B-0.1um_54_66</strain>
    </source>
</reference>
<keyword evidence="1" id="KW-0812">Transmembrane</keyword>
<evidence type="ECO:0000256" key="1">
    <source>
        <dbReference type="SAM" id="Phobius"/>
    </source>
</evidence>
<sequence length="165" mass="18669">MSDPLIQPEDIKKSDKYIPWLVVAFFAVFMTVDAFMVTLAIKTNTGVITERAYEKGLEYNATLEAAAAQEQWNWSSRIEYGKERVTFILLNELNQPIKEAHVSAEIIRLIQSGDDFNVPLTETPDGHYTAPLSLPLPGEWKIRIYAKVKDRTYQATKMITASSPS</sequence>
<proteinExistence type="predicted"/>
<dbReference type="EMBL" id="CP066681">
    <property type="protein sequence ID" value="QQG35778.1"/>
    <property type="molecule type" value="Genomic_DNA"/>
</dbReference>
<keyword evidence="1" id="KW-0472">Membrane</keyword>
<feature type="transmembrane region" description="Helical" evidence="1">
    <location>
        <begin position="20"/>
        <end position="41"/>
    </location>
</feature>
<keyword evidence="1" id="KW-1133">Transmembrane helix</keyword>
<protein>
    <submittedName>
        <fullName evidence="2">FixH family protein</fullName>
    </submittedName>
</protein>
<organism evidence="2 3">
    <name type="scientific">Micavibrio aeruginosavorus</name>
    <dbReference type="NCBI Taxonomy" id="349221"/>
    <lineage>
        <taxon>Bacteria</taxon>
        <taxon>Pseudomonadati</taxon>
        <taxon>Bdellovibrionota</taxon>
        <taxon>Bdellovibrionia</taxon>
        <taxon>Bdellovibrionales</taxon>
        <taxon>Pseudobdellovibrionaceae</taxon>
        <taxon>Micavibrio</taxon>
    </lineage>
</organism>
<gene>
    <name evidence="2" type="ORF">HYS17_09760</name>
</gene>
<accession>A0A7T5UHN4</accession>